<dbReference type="PROSITE" id="PS51334">
    <property type="entry name" value="PRONE"/>
    <property type="match status" value="1"/>
</dbReference>
<dbReference type="EnsemblPlants" id="AET7Gv21021500.1">
    <property type="protein sequence ID" value="AET7Gv21021500.1"/>
    <property type="gene ID" value="AET7Gv21021500"/>
</dbReference>
<keyword evidence="3" id="KW-0472">Membrane</keyword>
<dbReference type="STRING" id="200361.A0A453SQ08"/>
<dbReference type="Pfam" id="PF03759">
    <property type="entry name" value="PRONE"/>
    <property type="match status" value="1"/>
</dbReference>
<dbReference type="Gramene" id="AET7Gv21021500.1">
    <property type="protein sequence ID" value="AET7Gv21021500.1"/>
    <property type="gene ID" value="AET7Gv21021500"/>
</dbReference>
<dbReference type="GO" id="GO:0005085">
    <property type="term" value="F:guanyl-nucleotide exchange factor activity"/>
    <property type="evidence" value="ECO:0007669"/>
    <property type="project" value="UniProtKB-UniRule"/>
</dbReference>
<dbReference type="Proteomes" id="UP000015105">
    <property type="component" value="Chromosome 7D"/>
</dbReference>
<evidence type="ECO:0000256" key="2">
    <source>
        <dbReference type="PROSITE-ProRule" id="PRU00663"/>
    </source>
</evidence>
<reference evidence="6" key="2">
    <citation type="journal article" date="2017" name="Nat. Plants">
        <title>The Aegilops tauschii genome reveals multiple impacts of transposons.</title>
        <authorList>
            <person name="Zhao G."/>
            <person name="Zou C."/>
            <person name="Li K."/>
            <person name="Wang K."/>
            <person name="Li T."/>
            <person name="Gao L."/>
            <person name="Zhang X."/>
            <person name="Wang H."/>
            <person name="Yang Z."/>
            <person name="Liu X."/>
            <person name="Jiang W."/>
            <person name="Mao L."/>
            <person name="Kong X."/>
            <person name="Jiao Y."/>
            <person name="Jia J."/>
        </authorList>
    </citation>
    <scope>NUCLEOTIDE SEQUENCE [LARGE SCALE GENOMIC DNA]</scope>
    <source>
        <strain evidence="6">cv. AL8/78</strain>
    </source>
</reference>
<dbReference type="Gene3D" id="1.20.58.2010">
    <property type="entry name" value="PRONE domain, subdomain 1"/>
    <property type="match status" value="1"/>
</dbReference>
<protein>
    <recommendedName>
        <fullName evidence="4">PRONE domain-containing protein</fullName>
    </recommendedName>
</protein>
<name>A0A453SQ08_AEGTS</name>
<keyword evidence="1 2" id="KW-0344">Guanine-nucleotide releasing factor</keyword>
<reference evidence="5" key="4">
    <citation type="submission" date="2019-03" db="UniProtKB">
        <authorList>
            <consortium name="EnsemblPlants"/>
        </authorList>
    </citation>
    <scope>IDENTIFICATION</scope>
</reference>
<keyword evidence="6" id="KW-1185">Reference proteome</keyword>
<evidence type="ECO:0000256" key="3">
    <source>
        <dbReference type="SAM" id="Phobius"/>
    </source>
</evidence>
<feature type="transmembrane region" description="Helical" evidence="3">
    <location>
        <begin position="29"/>
        <end position="54"/>
    </location>
</feature>
<evidence type="ECO:0000256" key="1">
    <source>
        <dbReference type="ARBA" id="ARBA00022658"/>
    </source>
</evidence>
<accession>A0A453SQ08</accession>
<keyword evidence="3" id="KW-1133">Transmembrane helix</keyword>
<reference evidence="5" key="3">
    <citation type="journal article" date="2017" name="Nature">
        <title>Genome sequence of the progenitor of the wheat D genome Aegilops tauschii.</title>
        <authorList>
            <person name="Luo M.C."/>
            <person name="Gu Y.Q."/>
            <person name="Puiu D."/>
            <person name="Wang H."/>
            <person name="Twardziok S.O."/>
            <person name="Deal K.R."/>
            <person name="Huo N."/>
            <person name="Zhu T."/>
            <person name="Wang L."/>
            <person name="Wang Y."/>
            <person name="McGuire P.E."/>
            <person name="Liu S."/>
            <person name="Long H."/>
            <person name="Ramasamy R.K."/>
            <person name="Rodriguez J.C."/>
            <person name="Van S.L."/>
            <person name="Yuan L."/>
            <person name="Wang Z."/>
            <person name="Xia Z."/>
            <person name="Xiao L."/>
            <person name="Anderson O.D."/>
            <person name="Ouyang S."/>
            <person name="Liang Y."/>
            <person name="Zimin A.V."/>
            <person name="Pertea G."/>
            <person name="Qi P."/>
            <person name="Bennetzen J.L."/>
            <person name="Dai X."/>
            <person name="Dawson M.W."/>
            <person name="Muller H.G."/>
            <person name="Kugler K."/>
            <person name="Rivarola-Duarte L."/>
            <person name="Spannagl M."/>
            <person name="Mayer K.F.X."/>
            <person name="Lu F.H."/>
            <person name="Bevan M.W."/>
            <person name="Leroy P."/>
            <person name="Li P."/>
            <person name="You F.M."/>
            <person name="Sun Q."/>
            <person name="Liu Z."/>
            <person name="Lyons E."/>
            <person name="Wicker T."/>
            <person name="Salzberg S.L."/>
            <person name="Devos K.M."/>
            <person name="Dvorak J."/>
        </authorList>
    </citation>
    <scope>NUCLEOTIDE SEQUENCE [LARGE SCALE GENOMIC DNA]</scope>
    <source>
        <strain evidence="5">cv. AL8/78</strain>
    </source>
</reference>
<dbReference type="InterPro" id="IPR038937">
    <property type="entry name" value="RopGEF"/>
</dbReference>
<sequence>MTLPMDDSSEVNTESTFKHCPCLRRRASAIFFSLSTFISYVSFWWWHAVAAFVFGEQRRLQPMAPESKARWTKEIDWLLSVTDFIVEFVPSCQVAEDGSTMEVRNESPTLIFITHGWLCCFGGPSSLPP</sequence>
<keyword evidence="3" id="KW-0812">Transmembrane</keyword>
<dbReference type="PANTHER" id="PTHR33101">
    <property type="entry name" value="ROP GUANINE NUCLEOTIDE EXCHANGE FACTOR 1"/>
    <property type="match status" value="1"/>
</dbReference>
<evidence type="ECO:0000259" key="4">
    <source>
        <dbReference type="PROSITE" id="PS51334"/>
    </source>
</evidence>
<reference evidence="6" key="1">
    <citation type="journal article" date="2014" name="Science">
        <title>Ancient hybridizations among the ancestral genomes of bread wheat.</title>
        <authorList>
            <consortium name="International Wheat Genome Sequencing Consortium,"/>
            <person name="Marcussen T."/>
            <person name="Sandve S.R."/>
            <person name="Heier L."/>
            <person name="Spannagl M."/>
            <person name="Pfeifer M."/>
            <person name="Jakobsen K.S."/>
            <person name="Wulff B.B."/>
            <person name="Steuernagel B."/>
            <person name="Mayer K.F."/>
            <person name="Olsen O.A."/>
        </authorList>
    </citation>
    <scope>NUCLEOTIDE SEQUENCE [LARGE SCALE GENOMIC DNA]</scope>
    <source>
        <strain evidence="6">cv. AL8/78</strain>
    </source>
</reference>
<dbReference type="InterPro" id="IPR005512">
    <property type="entry name" value="PRONE_dom"/>
</dbReference>
<organism evidence="5 6">
    <name type="scientific">Aegilops tauschii subsp. strangulata</name>
    <name type="common">Goatgrass</name>
    <dbReference type="NCBI Taxonomy" id="200361"/>
    <lineage>
        <taxon>Eukaryota</taxon>
        <taxon>Viridiplantae</taxon>
        <taxon>Streptophyta</taxon>
        <taxon>Embryophyta</taxon>
        <taxon>Tracheophyta</taxon>
        <taxon>Spermatophyta</taxon>
        <taxon>Magnoliopsida</taxon>
        <taxon>Liliopsida</taxon>
        <taxon>Poales</taxon>
        <taxon>Poaceae</taxon>
        <taxon>BOP clade</taxon>
        <taxon>Pooideae</taxon>
        <taxon>Triticodae</taxon>
        <taxon>Triticeae</taxon>
        <taxon>Triticinae</taxon>
        <taxon>Aegilops</taxon>
    </lineage>
</organism>
<evidence type="ECO:0000313" key="5">
    <source>
        <dbReference type="EnsemblPlants" id="AET7Gv21021500.1"/>
    </source>
</evidence>
<dbReference type="PANTHER" id="PTHR33101:SF28">
    <property type="entry name" value="OS05G0560100 PROTEIN"/>
    <property type="match status" value="1"/>
</dbReference>
<reference evidence="5" key="5">
    <citation type="journal article" date="2021" name="G3 (Bethesda)">
        <title>Aegilops tauschii genome assembly Aet v5.0 features greater sequence contiguity and improved annotation.</title>
        <authorList>
            <person name="Wang L."/>
            <person name="Zhu T."/>
            <person name="Rodriguez J.C."/>
            <person name="Deal K.R."/>
            <person name="Dubcovsky J."/>
            <person name="McGuire P.E."/>
            <person name="Lux T."/>
            <person name="Spannagl M."/>
            <person name="Mayer K.F.X."/>
            <person name="Baldrich P."/>
            <person name="Meyers B.C."/>
            <person name="Huo N."/>
            <person name="Gu Y.Q."/>
            <person name="Zhou H."/>
            <person name="Devos K.M."/>
            <person name="Bennetzen J.L."/>
            <person name="Unver T."/>
            <person name="Budak H."/>
            <person name="Gulick P.J."/>
            <person name="Galiba G."/>
            <person name="Kalapos B."/>
            <person name="Nelson D.R."/>
            <person name="Li P."/>
            <person name="You F.M."/>
            <person name="Luo M.C."/>
            <person name="Dvorak J."/>
        </authorList>
    </citation>
    <scope>NUCLEOTIDE SEQUENCE [LARGE SCALE GENOMIC DNA]</scope>
    <source>
        <strain evidence="5">cv. AL8/78</strain>
    </source>
</reference>
<dbReference type="AlphaFoldDB" id="A0A453SQ08"/>
<feature type="domain" description="PRONE" evidence="4">
    <location>
        <begin position="1"/>
        <end position="129"/>
    </location>
</feature>
<evidence type="ECO:0000313" key="6">
    <source>
        <dbReference type="Proteomes" id="UP000015105"/>
    </source>
</evidence>
<proteinExistence type="predicted"/>